<protein>
    <submittedName>
        <fullName evidence="2">Uncharacterized protein</fullName>
    </submittedName>
</protein>
<gene>
    <name evidence="2" type="ORF">N7548_02905</name>
</gene>
<keyword evidence="1" id="KW-0812">Transmembrane</keyword>
<name>A0ABT2Y4U9_9MOLU</name>
<dbReference type="EMBL" id="JAOVQM010000002">
    <property type="protein sequence ID" value="MCV2231769.1"/>
    <property type="molecule type" value="Genomic_DNA"/>
</dbReference>
<organism evidence="2 3">
    <name type="scientific">Paracholeplasma manati</name>
    <dbReference type="NCBI Taxonomy" id="591373"/>
    <lineage>
        <taxon>Bacteria</taxon>
        <taxon>Bacillati</taxon>
        <taxon>Mycoplasmatota</taxon>
        <taxon>Mollicutes</taxon>
        <taxon>Acholeplasmatales</taxon>
        <taxon>Acholeplasmataceae</taxon>
        <taxon>Paracholeplasma</taxon>
    </lineage>
</organism>
<keyword evidence="1" id="KW-1133">Transmembrane helix</keyword>
<evidence type="ECO:0000313" key="3">
    <source>
        <dbReference type="Proteomes" id="UP001177160"/>
    </source>
</evidence>
<reference evidence="2" key="1">
    <citation type="submission" date="2022-09" db="EMBL/GenBank/DDBJ databases">
        <title>Novel Mycoplasma species identified in domestic and wild animals.</title>
        <authorList>
            <person name="Volokhov D.V."/>
            <person name="Furtak V.A."/>
            <person name="Zagorodnyaya T.A."/>
        </authorList>
    </citation>
    <scope>NUCLEOTIDE SEQUENCE</scope>
    <source>
        <strain evidence="2">Oakley</strain>
    </source>
</reference>
<feature type="transmembrane region" description="Helical" evidence="1">
    <location>
        <begin position="7"/>
        <end position="27"/>
    </location>
</feature>
<keyword evidence="3" id="KW-1185">Reference proteome</keyword>
<dbReference type="RefSeq" id="WP_263607922.1">
    <property type="nucleotide sequence ID" value="NZ_JAOVQM010000002.1"/>
</dbReference>
<accession>A0ABT2Y4U9</accession>
<feature type="transmembrane region" description="Helical" evidence="1">
    <location>
        <begin position="33"/>
        <end position="54"/>
    </location>
</feature>
<dbReference type="Proteomes" id="UP001177160">
    <property type="component" value="Unassembled WGS sequence"/>
</dbReference>
<keyword evidence="1" id="KW-0472">Membrane</keyword>
<proteinExistence type="predicted"/>
<comment type="caution">
    <text evidence="2">The sequence shown here is derived from an EMBL/GenBank/DDBJ whole genome shotgun (WGS) entry which is preliminary data.</text>
</comment>
<evidence type="ECO:0000313" key="2">
    <source>
        <dbReference type="EMBL" id="MCV2231769.1"/>
    </source>
</evidence>
<evidence type="ECO:0000256" key="1">
    <source>
        <dbReference type="SAM" id="Phobius"/>
    </source>
</evidence>
<sequence>MTLRQKLKLMLSVMLLIFNLILSAILLLNQLELLSIIMFTILLALSVILLYAFFCDYTKNYPRNDKTEYNFNLKTDLNLIRHNTISFVRLTKGLWQCQDLNIKMDMSGYMFQKTYIRSFITRQFQFAIVNKEKLPLRRILEPLDVRPCFETIELNIEFIYDKKIYRKSIIKGYRTNVSFLIAEIISSRYGILGLGGKSGSNRLYTYEKISEDIYEMEKMPKPIFMKRKIE</sequence>